<keyword evidence="2" id="KW-1133">Transmembrane helix</keyword>
<gene>
    <name evidence="3" type="ORF">CK203_030836</name>
</gene>
<reference evidence="3 4" key="1">
    <citation type="journal article" date="2018" name="PLoS Genet.">
        <title>Population sequencing reveals clonal diversity and ancestral inbreeding in the grapevine cultivar Chardonnay.</title>
        <authorList>
            <person name="Roach M.J."/>
            <person name="Johnson D.L."/>
            <person name="Bohlmann J."/>
            <person name="van Vuuren H.J."/>
            <person name="Jones S.J."/>
            <person name="Pretorius I.S."/>
            <person name="Schmidt S.A."/>
            <person name="Borneman A.R."/>
        </authorList>
    </citation>
    <scope>NUCLEOTIDE SEQUENCE [LARGE SCALE GENOMIC DNA]</scope>
    <source>
        <strain evidence="4">cv. Chardonnay</strain>
        <tissue evidence="3">Leaf</tissue>
    </source>
</reference>
<evidence type="ECO:0000256" key="2">
    <source>
        <dbReference type="SAM" id="Phobius"/>
    </source>
</evidence>
<keyword evidence="2" id="KW-0472">Membrane</keyword>
<dbReference type="AlphaFoldDB" id="A0A438ID26"/>
<sequence>MEQEAILLEMHGGAPSRRDDQPLKPDVVKLLRRKAYITILISAMLAFQALMLHACSSVLCN</sequence>
<feature type="transmembrane region" description="Helical" evidence="2">
    <location>
        <begin position="35"/>
        <end position="59"/>
    </location>
</feature>
<evidence type="ECO:0000313" key="4">
    <source>
        <dbReference type="Proteomes" id="UP000288805"/>
    </source>
</evidence>
<evidence type="ECO:0000313" key="3">
    <source>
        <dbReference type="EMBL" id="RVW94633.1"/>
    </source>
</evidence>
<accession>A0A438ID26</accession>
<dbReference type="EMBL" id="QGNW01000120">
    <property type="protein sequence ID" value="RVW94633.1"/>
    <property type="molecule type" value="Genomic_DNA"/>
</dbReference>
<organism evidence="3 4">
    <name type="scientific">Vitis vinifera</name>
    <name type="common">Grape</name>
    <dbReference type="NCBI Taxonomy" id="29760"/>
    <lineage>
        <taxon>Eukaryota</taxon>
        <taxon>Viridiplantae</taxon>
        <taxon>Streptophyta</taxon>
        <taxon>Embryophyta</taxon>
        <taxon>Tracheophyta</taxon>
        <taxon>Spermatophyta</taxon>
        <taxon>Magnoliopsida</taxon>
        <taxon>eudicotyledons</taxon>
        <taxon>Gunneridae</taxon>
        <taxon>Pentapetalae</taxon>
        <taxon>rosids</taxon>
        <taxon>Vitales</taxon>
        <taxon>Vitaceae</taxon>
        <taxon>Viteae</taxon>
        <taxon>Vitis</taxon>
    </lineage>
</organism>
<evidence type="ECO:0000256" key="1">
    <source>
        <dbReference type="SAM" id="MobiDB-lite"/>
    </source>
</evidence>
<keyword evidence="2" id="KW-0812">Transmembrane</keyword>
<comment type="caution">
    <text evidence="3">The sequence shown here is derived from an EMBL/GenBank/DDBJ whole genome shotgun (WGS) entry which is preliminary data.</text>
</comment>
<dbReference type="Proteomes" id="UP000288805">
    <property type="component" value="Unassembled WGS sequence"/>
</dbReference>
<feature type="region of interest" description="Disordered" evidence="1">
    <location>
        <begin position="1"/>
        <end position="20"/>
    </location>
</feature>
<name>A0A438ID26_VITVI</name>
<proteinExistence type="predicted"/>
<protein>
    <submittedName>
        <fullName evidence="3">Uncharacterized protein</fullName>
    </submittedName>
</protein>